<dbReference type="Proteomes" id="UP000029981">
    <property type="component" value="Chromosome 3"/>
</dbReference>
<evidence type="ECO:0000313" key="2">
    <source>
        <dbReference type="Proteomes" id="UP000029981"/>
    </source>
</evidence>
<dbReference type="AlphaFoldDB" id="A0A0A0L4K3"/>
<reference evidence="1 2" key="1">
    <citation type="journal article" date="2009" name="Nat. Genet.">
        <title>The genome of the cucumber, Cucumis sativus L.</title>
        <authorList>
            <person name="Huang S."/>
            <person name="Li R."/>
            <person name="Zhang Z."/>
            <person name="Li L."/>
            <person name="Gu X."/>
            <person name="Fan W."/>
            <person name="Lucas W.J."/>
            <person name="Wang X."/>
            <person name="Xie B."/>
            <person name="Ni P."/>
            <person name="Ren Y."/>
            <person name="Zhu H."/>
            <person name="Li J."/>
            <person name="Lin K."/>
            <person name="Jin W."/>
            <person name="Fei Z."/>
            <person name="Li G."/>
            <person name="Staub J."/>
            <person name="Kilian A."/>
            <person name="van der Vossen E.A."/>
            <person name="Wu Y."/>
            <person name="Guo J."/>
            <person name="He J."/>
            <person name="Jia Z."/>
            <person name="Ren Y."/>
            <person name="Tian G."/>
            <person name="Lu Y."/>
            <person name="Ruan J."/>
            <person name="Qian W."/>
            <person name="Wang M."/>
            <person name="Huang Q."/>
            <person name="Li B."/>
            <person name="Xuan Z."/>
            <person name="Cao J."/>
            <person name="Asan"/>
            <person name="Wu Z."/>
            <person name="Zhang J."/>
            <person name="Cai Q."/>
            <person name="Bai Y."/>
            <person name="Zhao B."/>
            <person name="Han Y."/>
            <person name="Li Y."/>
            <person name="Li X."/>
            <person name="Wang S."/>
            <person name="Shi Q."/>
            <person name="Liu S."/>
            <person name="Cho W.K."/>
            <person name="Kim J.Y."/>
            <person name="Xu Y."/>
            <person name="Heller-Uszynska K."/>
            <person name="Miao H."/>
            <person name="Cheng Z."/>
            <person name="Zhang S."/>
            <person name="Wu J."/>
            <person name="Yang Y."/>
            <person name="Kang H."/>
            <person name="Li M."/>
            <person name="Liang H."/>
            <person name="Ren X."/>
            <person name="Shi Z."/>
            <person name="Wen M."/>
            <person name="Jian M."/>
            <person name="Yang H."/>
            <person name="Zhang G."/>
            <person name="Yang Z."/>
            <person name="Chen R."/>
            <person name="Liu S."/>
            <person name="Li J."/>
            <person name="Ma L."/>
            <person name="Liu H."/>
            <person name="Zhou Y."/>
            <person name="Zhao J."/>
            <person name="Fang X."/>
            <person name="Li G."/>
            <person name="Fang L."/>
            <person name="Li Y."/>
            <person name="Liu D."/>
            <person name="Zheng H."/>
            <person name="Zhang Y."/>
            <person name="Qin N."/>
            <person name="Li Z."/>
            <person name="Yang G."/>
            <person name="Yang S."/>
            <person name="Bolund L."/>
            <person name="Kristiansen K."/>
            <person name="Zheng H."/>
            <person name="Li S."/>
            <person name="Zhang X."/>
            <person name="Yang H."/>
            <person name="Wang J."/>
            <person name="Sun R."/>
            <person name="Zhang B."/>
            <person name="Jiang S."/>
            <person name="Wang J."/>
            <person name="Du Y."/>
            <person name="Li S."/>
        </authorList>
    </citation>
    <scope>NUCLEOTIDE SEQUENCE [LARGE SCALE GENOMIC DNA]</scope>
    <source>
        <strain evidence="2">cv. 9930</strain>
    </source>
</reference>
<reference evidence="1 2" key="4">
    <citation type="journal article" date="2011" name="BMC Genomics">
        <title>RNA-Seq improves annotation of protein-coding genes in the cucumber genome.</title>
        <authorList>
            <person name="Li Z."/>
            <person name="Zhang Z."/>
            <person name="Yan P."/>
            <person name="Huang S."/>
            <person name="Fei Z."/>
            <person name="Lin K."/>
        </authorList>
    </citation>
    <scope>NUCLEOTIDE SEQUENCE [LARGE SCALE GENOMIC DNA]</scope>
    <source>
        <strain evidence="2">cv. 9930</strain>
    </source>
</reference>
<sequence length="149" mass="17366">MFAEGFFKCQNRNKKEAARVKVLTNSKDLFYRPWFRTHSIPRTRRLASGWWGKKEELGKNPATILSSFFPLVLPSSTFFPFLGPTPFPHFFLFFPFPCSVPCFFLNGFTDFPLWQSLKLQEISFLGLRALLSVKCYIHLVPVFPFPLEC</sequence>
<dbReference type="Gramene" id="KGN55964">
    <property type="protein sequence ID" value="KGN55964"/>
    <property type="gene ID" value="Csa_3G039350"/>
</dbReference>
<protein>
    <submittedName>
        <fullName evidence="1">Uncharacterized protein</fullName>
    </submittedName>
</protein>
<organism evidence="1 2">
    <name type="scientific">Cucumis sativus</name>
    <name type="common">Cucumber</name>
    <dbReference type="NCBI Taxonomy" id="3659"/>
    <lineage>
        <taxon>Eukaryota</taxon>
        <taxon>Viridiplantae</taxon>
        <taxon>Streptophyta</taxon>
        <taxon>Embryophyta</taxon>
        <taxon>Tracheophyta</taxon>
        <taxon>Spermatophyta</taxon>
        <taxon>Magnoliopsida</taxon>
        <taxon>eudicotyledons</taxon>
        <taxon>Gunneridae</taxon>
        <taxon>Pentapetalae</taxon>
        <taxon>rosids</taxon>
        <taxon>fabids</taxon>
        <taxon>Cucurbitales</taxon>
        <taxon>Cucurbitaceae</taxon>
        <taxon>Benincaseae</taxon>
        <taxon>Cucumis</taxon>
    </lineage>
</organism>
<reference evidence="1 2" key="2">
    <citation type="journal article" date="2009" name="PLoS ONE">
        <title>An integrated genetic and cytogenetic map of the cucumber genome.</title>
        <authorList>
            <person name="Ren Y."/>
            <person name="Zhang Z."/>
            <person name="Liu J."/>
            <person name="Staub J.E."/>
            <person name="Han Y."/>
            <person name="Cheng Z."/>
            <person name="Li X."/>
            <person name="Lu J."/>
            <person name="Miao H."/>
            <person name="Kang H."/>
            <person name="Xie B."/>
            <person name="Gu X."/>
            <person name="Wang X."/>
            <person name="Du Y."/>
            <person name="Jin W."/>
            <person name="Huang S."/>
        </authorList>
    </citation>
    <scope>NUCLEOTIDE SEQUENCE [LARGE SCALE GENOMIC DNA]</scope>
    <source>
        <strain evidence="2">cv. 9930</strain>
    </source>
</reference>
<accession>A0A0A0L4K3</accession>
<gene>
    <name evidence="1" type="ORF">Csa_3G039350</name>
</gene>
<keyword evidence="2" id="KW-1185">Reference proteome</keyword>
<proteinExistence type="predicted"/>
<reference evidence="1 2" key="3">
    <citation type="journal article" date="2010" name="BMC Genomics">
        <title>Transcriptome sequencing and comparative analysis of cucumber flowers with different sex types.</title>
        <authorList>
            <person name="Guo S."/>
            <person name="Zheng Y."/>
            <person name="Joung J.G."/>
            <person name="Liu S."/>
            <person name="Zhang Z."/>
            <person name="Crasta O.R."/>
            <person name="Sobral B.W."/>
            <person name="Xu Y."/>
            <person name="Huang S."/>
            <person name="Fei Z."/>
        </authorList>
    </citation>
    <scope>NUCLEOTIDE SEQUENCE [LARGE SCALE GENOMIC DNA]</scope>
    <source>
        <strain evidence="2">cv. 9930</strain>
    </source>
</reference>
<evidence type="ECO:0000313" key="1">
    <source>
        <dbReference type="EMBL" id="KGN55964.1"/>
    </source>
</evidence>
<dbReference type="EMBL" id="CM002924">
    <property type="protein sequence ID" value="KGN55964.1"/>
    <property type="molecule type" value="Genomic_DNA"/>
</dbReference>
<name>A0A0A0L4K3_CUCSA</name>